<proteinExistence type="predicted"/>
<evidence type="ECO:0000313" key="1">
    <source>
        <dbReference type="EMBL" id="KAK9319414.1"/>
    </source>
</evidence>
<protein>
    <submittedName>
        <fullName evidence="1">Uncharacterized protein</fullName>
    </submittedName>
</protein>
<comment type="caution">
    <text evidence="1">The sequence shown here is derived from an EMBL/GenBank/DDBJ whole genome shotgun (WGS) entry which is preliminary data.</text>
</comment>
<accession>A0ACC3TE30</accession>
<dbReference type="Proteomes" id="UP001489719">
    <property type="component" value="Unassembled WGS sequence"/>
</dbReference>
<name>A0ACC3TE30_9ASCO</name>
<organism evidence="1 2">
    <name type="scientific">Lipomyces orientalis</name>
    <dbReference type="NCBI Taxonomy" id="1233043"/>
    <lineage>
        <taxon>Eukaryota</taxon>
        <taxon>Fungi</taxon>
        <taxon>Dikarya</taxon>
        <taxon>Ascomycota</taxon>
        <taxon>Saccharomycotina</taxon>
        <taxon>Lipomycetes</taxon>
        <taxon>Lipomycetales</taxon>
        <taxon>Lipomycetaceae</taxon>
        <taxon>Lipomyces</taxon>
    </lineage>
</organism>
<dbReference type="EMBL" id="MU970189">
    <property type="protein sequence ID" value="KAK9319414.1"/>
    <property type="molecule type" value="Genomic_DNA"/>
</dbReference>
<reference evidence="2" key="1">
    <citation type="journal article" date="2024" name="Front. Bioeng. Biotechnol.">
        <title>Genome-scale model development and genomic sequencing of the oleaginous clade Lipomyces.</title>
        <authorList>
            <person name="Czajka J.J."/>
            <person name="Han Y."/>
            <person name="Kim J."/>
            <person name="Mondo S.J."/>
            <person name="Hofstad B.A."/>
            <person name="Robles A."/>
            <person name="Haridas S."/>
            <person name="Riley R."/>
            <person name="LaButti K."/>
            <person name="Pangilinan J."/>
            <person name="Andreopoulos W."/>
            <person name="Lipzen A."/>
            <person name="Yan J."/>
            <person name="Wang M."/>
            <person name="Ng V."/>
            <person name="Grigoriev I.V."/>
            <person name="Spatafora J.W."/>
            <person name="Magnuson J.K."/>
            <person name="Baker S.E."/>
            <person name="Pomraning K.R."/>
        </authorList>
    </citation>
    <scope>NUCLEOTIDE SEQUENCE [LARGE SCALE GENOMIC DNA]</scope>
    <source>
        <strain evidence="2">CBS 10300</strain>
    </source>
</reference>
<keyword evidence="2" id="KW-1185">Reference proteome</keyword>
<gene>
    <name evidence="1" type="ORF">V1517DRAFT_332635</name>
</gene>
<evidence type="ECO:0000313" key="2">
    <source>
        <dbReference type="Proteomes" id="UP001489719"/>
    </source>
</evidence>
<sequence length="80" mass="8436">MNNYSCAALGLISFIFIIKSSGLSAETSAHAVRLSSCGCCGGSAGATRPLVLGKHMESPPRVRHPFTFAQVERLSAYHAP</sequence>